<dbReference type="AlphaFoldDB" id="A0AAV2QP31"/>
<dbReference type="EMBL" id="CAXKWB010009375">
    <property type="protein sequence ID" value="CAL4094534.1"/>
    <property type="molecule type" value="Genomic_DNA"/>
</dbReference>
<feature type="compositionally biased region" description="Basic and acidic residues" evidence="1">
    <location>
        <begin position="64"/>
        <end position="84"/>
    </location>
</feature>
<feature type="compositionally biased region" description="Gly residues" evidence="1">
    <location>
        <begin position="288"/>
        <end position="298"/>
    </location>
</feature>
<reference evidence="2 3" key="1">
    <citation type="submission" date="2024-05" db="EMBL/GenBank/DDBJ databases">
        <authorList>
            <person name="Wallberg A."/>
        </authorList>
    </citation>
    <scope>NUCLEOTIDE SEQUENCE [LARGE SCALE GENOMIC DNA]</scope>
</reference>
<organism evidence="2 3">
    <name type="scientific">Meganyctiphanes norvegica</name>
    <name type="common">Northern krill</name>
    <name type="synonym">Thysanopoda norvegica</name>
    <dbReference type="NCBI Taxonomy" id="48144"/>
    <lineage>
        <taxon>Eukaryota</taxon>
        <taxon>Metazoa</taxon>
        <taxon>Ecdysozoa</taxon>
        <taxon>Arthropoda</taxon>
        <taxon>Crustacea</taxon>
        <taxon>Multicrustacea</taxon>
        <taxon>Malacostraca</taxon>
        <taxon>Eumalacostraca</taxon>
        <taxon>Eucarida</taxon>
        <taxon>Euphausiacea</taxon>
        <taxon>Euphausiidae</taxon>
        <taxon>Meganyctiphanes</taxon>
    </lineage>
</organism>
<keyword evidence="3" id="KW-1185">Reference proteome</keyword>
<gene>
    <name evidence="2" type="ORF">MNOR_LOCUS15167</name>
</gene>
<feature type="region of interest" description="Disordered" evidence="1">
    <location>
        <begin position="279"/>
        <end position="302"/>
    </location>
</feature>
<evidence type="ECO:0000256" key="1">
    <source>
        <dbReference type="SAM" id="MobiDB-lite"/>
    </source>
</evidence>
<dbReference type="GO" id="GO:0016556">
    <property type="term" value="P:mRNA modification"/>
    <property type="evidence" value="ECO:0007669"/>
    <property type="project" value="InterPro"/>
</dbReference>
<feature type="compositionally biased region" description="Polar residues" evidence="1">
    <location>
        <begin position="160"/>
        <end position="170"/>
    </location>
</feature>
<feature type="compositionally biased region" description="Low complexity" evidence="1">
    <location>
        <begin position="39"/>
        <end position="49"/>
    </location>
</feature>
<feature type="compositionally biased region" description="Low complexity" evidence="1">
    <location>
        <begin position="139"/>
        <end position="159"/>
    </location>
</feature>
<evidence type="ECO:0000313" key="3">
    <source>
        <dbReference type="Proteomes" id="UP001497623"/>
    </source>
</evidence>
<feature type="region of interest" description="Disordered" evidence="1">
    <location>
        <begin position="1"/>
        <end position="252"/>
    </location>
</feature>
<dbReference type="InterPro" id="IPR040427">
    <property type="entry name" value="Flacc"/>
</dbReference>
<dbReference type="Proteomes" id="UP001497623">
    <property type="component" value="Unassembled WGS sequence"/>
</dbReference>
<protein>
    <submittedName>
        <fullName evidence="2">Uncharacterized protein</fullName>
    </submittedName>
</protein>
<proteinExistence type="predicted"/>
<evidence type="ECO:0000313" key="2">
    <source>
        <dbReference type="EMBL" id="CAL4094534.1"/>
    </source>
</evidence>
<comment type="caution">
    <text evidence="2">The sequence shown here is derived from an EMBL/GenBank/DDBJ whole genome shotgun (WGS) entry which is preliminary data.</text>
</comment>
<dbReference type="PANTHER" id="PTHR38563:SF1">
    <property type="entry name" value="FL(2)D-ASSOCIATED COMPLEX COMPONENT"/>
    <property type="match status" value="1"/>
</dbReference>
<sequence length="497" mass="52796">MDGGFAGGRGRGRREHQLSEVPRGPPERHQQQQQPPPQQQQTQQQQQQTAEEEAQESGVALSHGRREASIGRSSDVGDRKDGRVDVSGSTVGETGPGSAPGDGPHNSGQGSDGELWEYDPTRGSWVRRTDSLLADARVTTPTPTTTSTPAATPTTPTTPGRQNISLSVAATTPELLGSKKNKSAMDTSLLDESGASNLEMSKKRGASDEPGVVDATPPPHSAANTSSNIISPNKKIRLDSLDGGDDTAEGGLQDTVETFSDFSDDADDILNQEVVGSMHDEESRGGASAVGGAGGDNSVGGPATDSMAAAAVVDAASYEDLLEEPCDFEEISDDELEDDRQAKFSVADALDINWAMLAADSRPVEPNPDEAQATGALARFNTANLFKRIGVSTKYARPHVIEAITKACKEHDPDMNEVPAVVSKGPFGGVKRLMAAKEQERHRIIHSVGPNRRALCARYDIALRRQLCNLPGQELVGENVYLDRGLFKQATNLLKSC</sequence>
<name>A0AAV2QP31_MEGNR</name>
<feature type="compositionally biased region" description="Polar residues" evidence="1">
    <location>
        <begin position="222"/>
        <end position="231"/>
    </location>
</feature>
<dbReference type="GO" id="GO:0036396">
    <property type="term" value="C:RNA N6-methyladenosine methyltransferase complex"/>
    <property type="evidence" value="ECO:0007669"/>
    <property type="project" value="InterPro"/>
</dbReference>
<accession>A0AAV2QP31</accession>
<dbReference type="PANTHER" id="PTHR38563">
    <property type="entry name" value="FL(2)D-ASSOCIATED COMPLEX COMPONENT"/>
    <property type="match status" value="1"/>
</dbReference>